<name>A0A5P8K231_9ACTN</name>
<keyword evidence="1" id="KW-1133">Transmembrane helix</keyword>
<feature type="transmembrane region" description="Helical" evidence="1">
    <location>
        <begin position="183"/>
        <end position="212"/>
    </location>
</feature>
<accession>A0A5P8K231</accession>
<feature type="transmembrane region" description="Helical" evidence="1">
    <location>
        <begin position="149"/>
        <end position="171"/>
    </location>
</feature>
<reference evidence="3 4" key="1">
    <citation type="submission" date="2019-10" db="EMBL/GenBank/DDBJ databases">
        <title>Streptomyces sp. strain GY16 isolated from leaves of Broussonetia papyrifera.</title>
        <authorList>
            <person name="Mo P."/>
        </authorList>
    </citation>
    <scope>NUCLEOTIDE SEQUENCE [LARGE SCALE GENOMIC DNA]</scope>
    <source>
        <strain evidence="3 4">GY16</strain>
    </source>
</reference>
<evidence type="ECO:0000259" key="2">
    <source>
        <dbReference type="Pfam" id="PF20182"/>
    </source>
</evidence>
<feature type="transmembrane region" description="Helical" evidence="1">
    <location>
        <begin position="232"/>
        <end position="254"/>
    </location>
</feature>
<feature type="transmembrane region" description="Helical" evidence="1">
    <location>
        <begin position="6"/>
        <end position="28"/>
    </location>
</feature>
<dbReference type="NCBIfam" id="NF042915">
    <property type="entry name" value="MAB_1171c_fam"/>
    <property type="match status" value="1"/>
</dbReference>
<evidence type="ECO:0000313" key="4">
    <source>
        <dbReference type="Proteomes" id="UP000327294"/>
    </source>
</evidence>
<organism evidence="3 4">
    <name type="scientific">Streptomyces phaeolivaceus</name>
    <dbReference type="NCBI Taxonomy" id="2653200"/>
    <lineage>
        <taxon>Bacteria</taxon>
        <taxon>Bacillati</taxon>
        <taxon>Actinomycetota</taxon>
        <taxon>Actinomycetes</taxon>
        <taxon>Kitasatosporales</taxon>
        <taxon>Streptomycetaceae</taxon>
        <taxon>Streptomyces</taxon>
    </lineage>
</organism>
<dbReference type="InterPro" id="IPR046675">
    <property type="entry name" value="DUF6545"/>
</dbReference>
<keyword evidence="1" id="KW-0472">Membrane</keyword>
<dbReference type="InterPro" id="IPR050039">
    <property type="entry name" value="MAB_1171c-like"/>
</dbReference>
<gene>
    <name evidence="3" type="ORF">F9278_15045</name>
</gene>
<protein>
    <recommendedName>
        <fullName evidence="2">DUF6545 domain-containing protein</fullName>
    </recommendedName>
</protein>
<dbReference type="EMBL" id="CP045096">
    <property type="protein sequence ID" value="QFQ97305.1"/>
    <property type="molecule type" value="Genomic_DNA"/>
</dbReference>
<dbReference type="RefSeq" id="WP_152168789.1">
    <property type="nucleotide sequence ID" value="NZ_CP045096.1"/>
</dbReference>
<feature type="transmembrane region" description="Helical" evidence="1">
    <location>
        <begin position="109"/>
        <end position="129"/>
    </location>
</feature>
<proteinExistence type="predicted"/>
<evidence type="ECO:0000256" key="1">
    <source>
        <dbReference type="SAM" id="Phobius"/>
    </source>
</evidence>
<dbReference type="Proteomes" id="UP000327294">
    <property type="component" value="Chromosome"/>
</dbReference>
<dbReference type="KEGG" id="sphv:F9278_15045"/>
<keyword evidence="4" id="KW-1185">Reference proteome</keyword>
<sequence>MSVADAIVSLIIALLLLQAVIRIPAALLGRRRARSLWGAFAAFSLSWCLRTDAGRAVIDVLGVNDLPTLLKHVLGITGICVLLTYVTDVYSSEDATALHIRITSVVRRAAARTSLATILCLAGVFFFALDRSKTAADSPYFMGRHAGEPGLAVYMGLFYLYTAAAAAVCGYQWGRAARHAHRWALRIGLALMASGMALVAVYAVVRISYVVVTTIRPVSLATSIEQENFTDGLLYAGFLLWALGSITPATRALIGRIQSTKDVFGLYPLWRDLAVALDGIALYAPSNMLDGHRAAAFFNTARDVISQFVTPQVRLGRYVTEIRDSIQQLRRRAPADLFVRARQLAESQGHTGADADAVAEAYWIKAALTTLNHPAGAPTAFETEGSDFATEVSWLLRVADAYRRASPDTATKLLVPTTTPASHLTRN</sequence>
<dbReference type="Pfam" id="PF20182">
    <property type="entry name" value="DUF6545"/>
    <property type="match status" value="1"/>
</dbReference>
<keyword evidence="1" id="KW-0812">Transmembrane</keyword>
<feature type="domain" description="DUF6545" evidence="2">
    <location>
        <begin position="261"/>
        <end position="404"/>
    </location>
</feature>
<dbReference type="AlphaFoldDB" id="A0A5P8K231"/>
<evidence type="ECO:0000313" key="3">
    <source>
        <dbReference type="EMBL" id="QFQ97305.1"/>
    </source>
</evidence>